<dbReference type="EMBL" id="PUHQ01000025">
    <property type="protein sequence ID" value="KAG0662666.1"/>
    <property type="molecule type" value="Genomic_DNA"/>
</dbReference>
<dbReference type="OrthoDB" id="10689765at2759"/>
<sequence length="407" mass="46570">MAMHKSQVPDVDAKPPTSLLSLPDELLERIFTEYYLEERQAHVQQPRNPILIICKRVSTLVERLWLQTIRFHASRKKTESFLANLINWHPNKRAAVRDLEIYVHPDSTLLVYAALADLPSLHSLCLRLVGDNLQDFKGAPMDSADSRSGLKRVFEHCVNLRRLQVTSQSLPLKVCPLPTTISDIALDAGSFDASTADNLQQAGITKFELHFHREGDAIDLADLPWSLLRRLVLVFHYDDLEEITSCILSLAQQSLDGSKATNLQALECPMTDLTLYSVQSGLDFQLDGDWSALKHLSLHIPEQDFWTHRLEDFEDVLQHCNELGSLTLRGFDFSICECCYVCIEEFFEVDEEEWSPRGRNLVAVVYLVRRRTKICDLRIQATDGRGELRWTRASATEDFTVEQWTLF</sequence>
<gene>
    <name evidence="1" type="ORF">C6P46_003170</name>
</gene>
<keyword evidence="2" id="KW-1185">Reference proteome</keyword>
<comment type="caution">
    <text evidence="1">The sequence shown here is derived from an EMBL/GenBank/DDBJ whole genome shotgun (WGS) entry which is preliminary data.</text>
</comment>
<evidence type="ECO:0000313" key="2">
    <source>
        <dbReference type="Proteomes" id="UP000777482"/>
    </source>
</evidence>
<proteinExistence type="predicted"/>
<dbReference type="AlphaFoldDB" id="A0A9P7B7P5"/>
<accession>A0A9P7B7P5</accession>
<reference evidence="1 2" key="1">
    <citation type="submission" date="2020-11" db="EMBL/GenBank/DDBJ databases">
        <title>Kefir isolates.</title>
        <authorList>
            <person name="Marcisauskas S."/>
            <person name="Kim Y."/>
            <person name="Blasche S."/>
        </authorList>
    </citation>
    <scope>NUCLEOTIDE SEQUENCE [LARGE SCALE GENOMIC DNA]</scope>
    <source>
        <strain evidence="1 2">KR</strain>
    </source>
</reference>
<name>A0A9P7B7P5_RHOMI</name>
<protein>
    <submittedName>
        <fullName evidence="1">Uncharacterized protein</fullName>
    </submittedName>
</protein>
<organism evidence="1 2">
    <name type="scientific">Rhodotorula mucilaginosa</name>
    <name type="common">Yeast</name>
    <name type="synonym">Rhodotorula rubra</name>
    <dbReference type="NCBI Taxonomy" id="5537"/>
    <lineage>
        <taxon>Eukaryota</taxon>
        <taxon>Fungi</taxon>
        <taxon>Dikarya</taxon>
        <taxon>Basidiomycota</taxon>
        <taxon>Pucciniomycotina</taxon>
        <taxon>Microbotryomycetes</taxon>
        <taxon>Sporidiobolales</taxon>
        <taxon>Sporidiobolaceae</taxon>
        <taxon>Rhodotorula</taxon>
    </lineage>
</organism>
<evidence type="ECO:0000313" key="1">
    <source>
        <dbReference type="EMBL" id="KAG0662666.1"/>
    </source>
</evidence>
<dbReference type="Proteomes" id="UP000777482">
    <property type="component" value="Unassembled WGS sequence"/>
</dbReference>